<protein>
    <recommendedName>
        <fullName evidence="3">Serine hydrolase domain-containing protein</fullName>
    </recommendedName>
</protein>
<comment type="similarity">
    <text evidence="1">Belongs to the LovG family.</text>
</comment>
<name>A0A0A1T5S4_9HYPO</name>
<evidence type="ECO:0000259" key="3">
    <source>
        <dbReference type="Pfam" id="PF03959"/>
    </source>
</evidence>
<accession>A0A0A1T5S4</accession>
<dbReference type="InterPro" id="IPR005645">
    <property type="entry name" value="FSH-like_dom"/>
</dbReference>
<reference evidence="4 5" key="1">
    <citation type="journal article" date="2015" name="Genome Announc.">
        <title>Draft Genome Sequence and Gene Annotation of the Entomopathogenic Fungus Verticillium hemipterigenum.</title>
        <authorList>
            <person name="Horn F."/>
            <person name="Habel A."/>
            <person name="Scharf D.H."/>
            <person name="Dworschak J."/>
            <person name="Brakhage A.A."/>
            <person name="Guthke R."/>
            <person name="Hertweck C."/>
            <person name="Linde J."/>
        </authorList>
    </citation>
    <scope>NUCLEOTIDE SEQUENCE [LARGE SCALE GENOMIC DNA]</scope>
</reference>
<dbReference type="PANTHER" id="PTHR48070">
    <property type="entry name" value="ESTERASE OVCA2"/>
    <property type="match status" value="1"/>
</dbReference>
<evidence type="ECO:0000256" key="2">
    <source>
        <dbReference type="ARBA" id="ARBA00022801"/>
    </source>
</evidence>
<dbReference type="GO" id="GO:0016787">
    <property type="term" value="F:hydrolase activity"/>
    <property type="evidence" value="ECO:0007669"/>
    <property type="project" value="UniProtKB-KW"/>
</dbReference>
<dbReference type="STRING" id="1531966.A0A0A1T5S4"/>
<dbReference type="GO" id="GO:0005737">
    <property type="term" value="C:cytoplasm"/>
    <property type="evidence" value="ECO:0007669"/>
    <property type="project" value="TreeGrafter"/>
</dbReference>
<feature type="domain" description="Serine hydrolase" evidence="3">
    <location>
        <begin position="25"/>
        <end position="245"/>
    </location>
</feature>
<dbReference type="SUPFAM" id="SSF53474">
    <property type="entry name" value="alpha/beta-Hydrolases"/>
    <property type="match status" value="1"/>
</dbReference>
<evidence type="ECO:0000256" key="1">
    <source>
        <dbReference type="ARBA" id="ARBA00005863"/>
    </source>
</evidence>
<proteinExistence type="inferred from homology"/>
<dbReference type="PANTHER" id="PTHR48070:SF3">
    <property type="entry name" value="ESTERASE DBAE-RELATED"/>
    <property type="match status" value="1"/>
</dbReference>
<evidence type="ECO:0000313" key="4">
    <source>
        <dbReference type="EMBL" id="CEJ81465.1"/>
    </source>
</evidence>
<dbReference type="GO" id="GO:0005634">
    <property type="term" value="C:nucleus"/>
    <property type="evidence" value="ECO:0007669"/>
    <property type="project" value="TreeGrafter"/>
</dbReference>
<sequence length="263" mass="28808">MAPASRRLHTPLTATSEPSSTLHLPRILCLHGGGTNTRIFRAQCRILRAFLQPYVRLVFAEAPYASKPGPDVVCVYSDWGPFRSWLPPPDTPLSTEQDISNYTEDIDWCLQAAIEEDNLTGATGEIIGLLGFSQGARMAASLLLRTQENMAQHTGHCLPQFRFAVLLAGRGPFVQLHTPSESPRPRGRTPQDRLLLHLPTVHVHGLLDHGLPHHQELLGHLCAAGSTTLIEWDGGHRVPIKTKDVSVVVAAILDVVRRTGATT</sequence>
<organism evidence="4 5">
    <name type="scientific">[Torrubiella] hemipterigena</name>
    <dbReference type="NCBI Taxonomy" id="1531966"/>
    <lineage>
        <taxon>Eukaryota</taxon>
        <taxon>Fungi</taxon>
        <taxon>Dikarya</taxon>
        <taxon>Ascomycota</taxon>
        <taxon>Pezizomycotina</taxon>
        <taxon>Sordariomycetes</taxon>
        <taxon>Hypocreomycetidae</taxon>
        <taxon>Hypocreales</taxon>
        <taxon>Clavicipitaceae</taxon>
        <taxon>Clavicipitaceae incertae sedis</taxon>
        <taxon>'Torrubiella' clade</taxon>
    </lineage>
</organism>
<dbReference type="InterPro" id="IPR029058">
    <property type="entry name" value="AB_hydrolase_fold"/>
</dbReference>
<dbReference type="EMBL" id="CDHN01000001">
    <property type="protein sequence ID" value="CEJ81465.1"/>
    <property type="molecule type" value="Genomic_DNA"/>
</dbReference>
<dbReference type="GO" id="GO:0044550">
    <property type="term" value="P:secondary metabolite biosynthetic process"/>
    <property type="evidence" value="ECO:0007669"/>
    <property type="project" value="TreeGrafter"/>
</dbReference>
<dbReference type="Gene3D" id="3.40.50.1820">
    <property type="entry name" value="alpha/beta hydrolase"/>
    <property type="match status" value="1"/>
</dbReference>
<evidence type="ECO:0000313" key="5">
    <source>
        <dbReference type="Proteomes" id="UP000039046"/>
    </source>
</evidence>
<dbReference type="Pfam" id="PF03959">
    <property type="entry name" value="FSH1"/>
    <property type="match status" value="1"/>
</dbReference>
<dbReference type="AlphaFoldDB" id="A0A0A1T5S4"/>
<keyword evidence="5" id="KW-1185">Reference proteome</keyword>
<gene>
    <name evidence="4" type="ORF">VHEMI01587</name>
</gene>
<dbReference type="InterPro" id="IPR050593">
    <property type="entry name" value="LovG"/>
</dbReference>
<dbReference type="OrthoDB" id="2094269at2759"/>
<keyword evidence="2" id="KW-0378">Hydrolase</keyword>
<dbReference type="Proteomes" id="UP000039046">
    <property type="component" value="Unassembled WGS sequence"/>
</dbReference>
<dbReference type="HOGENOM" id="CLU_051938_0_2_1"/>